<sequence>MALANSLLLLYKSLAGEEKKVSRNEWNDCPEVFKDDISAYVLVTCGQVSSDGKIQVEMTYEGDPAVISYLLTKARDSLDES</sequence>
<dbReference type="AlphaFoldDB" id="A0A2R8FCQ0"/>
<name>A0A2R8FCQ0_9CHLA</name>
<dbReference type="Proteomes" id="UP000244926">
    <property type="component" value="Chromosome I"/>
</dbReference>
<dbReference type="KEGG" id="csee:C10C_0979"/>
<reference evidence="2" key="1">
    <citation type="submission" date="2017-11" db="EMBL/GenBank/DDBJ databases">
        <authorList>
            <person name="Seth-Smith MB H."/>
        </authorList>
    </citation>
    <scope>NUCLEOTIDE SEQUENCE [LARGE SCALE GENOMIC DNA]</scope>
</reference>
<gene>
    <name evidence="1" type="ORF">C10C_0979</name>
</gene>
<dbReference type="EMBL" id="LT993738">
    <property type="protein sequence ID" value="SPN74112.1"/>
    <property type="molecule type" value="Genomic_DNA"/>
</dbReference>
<accession>A0A2R8FCQ0</accession>
<keyword evidence="2" id="KW-1185">Reference proteome</keyword>
<evidence type="ECO:0000313" key="2">
    <source>
        <dbReference type="Proteomes" id="UP000244926"/>
    </source>
</evidence>
<organism evidence="1 2">
    <name type="scientific">Chlamydia serpentis</name>
    <dbReference type="NCBI Taxonomy" id="1967782"/>
    <lineage>
        <taxon>Bacteria</taxon>
        <taxon>Pseudomonadati</taxon>
        <taxon>Chlamydiota</taxon>
        <taxon>Chlamydiia</taxon>
        <taxon>Chlamydiales</taxon>
        <taxon>Chlamydiaceae</taxon>
        <taxon>Chlamydia/Chlamydophila group</taxon>
        <taxon>Chlamydia</taxon>
    </lineage>
</organism>
<proteinExistence type="predicted"/>
<protein>
    <submittedName>
        <fullName evidence="1">Uncharacterized protein</fullName>
    </submittedName>
</protein>
<evidence type="ECO:0000313" key="1">
    <source>
        <dbReference type="EMBL" id="SPN74112.1"/>
    </source>
</evidence>